<name>A0A5J6VK97_9VIRU</name>
<proteinExistence type="predicted"/>
<evidence type="ECO:0000313" key="1">
    <source>
        <dbReference type="EMBL" id="QFG74370.1"/>
    </source>
</evidence>
<reference evidence="1" key="1">
    <citation type="journal article" date="2019" name="Philos. Trans. R. Soc. Lond., B, Biol. Sci.">
        <title>Targeted metagenomic recovery of four divergent viruses reveals shared and distinctive characteristics of giant viruses of marine eukaryotes.</title>
        <authorList>
            <person name="Needham D.M."/>
            <person name="Poirier C."/>
            <person name="Hehenberger E."/>
            <person name="Jimenez V."/>
            <person name="Swalwell J.E."/>
            <person name="Santoro A.E."/>
            <person name="Worden A.Z."/>
        </authorList>
    </citation>
    <scope>NUCLEOTIDE SEQUENCE</scope>
    <source>
        <strain evidence="1">MPacV-611</strain>
    </source>
</reference>
<sequence length="176" mass="19702">MQLQFYDRRTNKTSPISTNLKTTLKDIYPSIHAKFDISNQSKISIYCTKMEDGQFSSCIFNQDTTIKELEDLVRTRKVKRFEVYYKDTQHGKQEADMSPVKNGTVISGYKRFVNKDGNETIVGDTNGAYITIPKGALANSTTISIKTVNTNLTSGVTNVTKGVGYNTKANDNANNY</sequence>
<organism evidence="1">
    <name type="scientific">Megaviridae environmental sample</name>
    <dbReference type="NCBI Taxonomy" id="1737588"/>
    <lineage>
        <taxon>Viruses</taxon>
        <taxon>Varidnaviria</taxon>
        <taxon>Bamfordvirae</taxon>
        <taxon>Nucleocytoviricota</taxon>
        <taxon>Megaviricetes</taxon>
        <taxon>Imitervirales</taxon>
        <taxon>Mimiviridae</taxon>
        <taxon>environmental samples</taxon>
    </lineage>
</organism>
<protein>
    <submittedName>
        <fullName evidence="1">Uncharacterized protein</fullName>
    </submittedName>
</protein>
<dbReference type="EMBL" id="MN448287">
    <property type="protein sequence ID" value="QFG74370.1"/>
    <property type="molecule type" value="Genomic_DNA"/>
</dbReference>
<accession>A0A5J6VK97</accession>